<accession>A0A518ISN7</accession>
<evidence type="ECO:0000313" key="3">
    <source>
        <dbReference type="Proteomes" id="UP000316770"/>
    </source>
</evidence>
<dbReference type="RefSeq" id="WP_145284108.1">
    <property type="nucleotide sequence ID" value="NZ_CP036318.1"/>
</dbReference>
<reference evidence="2 3" key="1">
    <citation type="submission" date="2019-02" db="EMBL/GenBank/DDBJ databases">
        <title>Deep-cultivation of Planctomycetes and their phenomic and genomic characterization uncovers novel biology.</title>
        <authorList>
            <person name="Wiegand S."/>
            <person name="Jogler M."/>
            <person name="Boedeker C."/>
            <person name="Pinto D."/>
            <person name="Vollmers J."/>
            <person name="Rivas-Marin E."/>
            <person name="Kohn T."/>
            <person name="Peeters S.H."/>
            <person name="Heuer A."/>
            <person name="Rast P."/>
            <person name="Oberbeckmann S."/>
            <person name="Bunk B."/>
            <person name="Jeske O."/>
            <person name="Meyerdierks A."/>
            <person name="Storesund J.E."/>
            <person name="Kallscheuer N."/>
            <person name="Luecker S."/>
            <person name="Lage O.M."/>
            <person name="Pohl T."/>
            <person name="Merkel B.J."/>
            <person name="Hornburger P."/>
            <person name="Mueller R.-W."/>
            <person name="Bruemmer F."/>
            <person name="Labrenz M."/>
            <person name="Spormann A.M."/>
            <person name="Op den Camp H."/>
            <person name="Overmann J."/>
            <person name="Amann R."/>
            <person name="Jetten M.S.M."/>
            <person name="Mascher T."/>
            <person name="Medema M.H."/>
            <person name="Devos D.P."/>
            <person name="Kaster A.-K."/>
            <person name="Ovreas L."/>
            <person name="Rohde M."/>
            <person name="Galperin M.Y."/>
            <person name="Jogler C."/>
        </authorList>
    </citation>
    <scope>NUCLEOTIDE SEQUENCE [LARGE SCALE GENOMIC DNA]</scope>
    <source>
        <strain evidence="2 3">Mal33</strain>
    </source>
</reference>
<gene>
    <name evidence="2" type="ORF">Mal33_20420</name>
</gene>
<keyword evidence="1" id="KW-0812">Transmembrane</keyword>
<organism evidence="2 3">
    <name type="scientific">Rosistilla oblonga</name>
    <dbReference type="NCBI Taxonomy" id="2527990"/>
    <lineage>
        <taxon>Bacteria</taxon>
        <taxon>Pseudomonadati</taxon>
        <taxon>Planctomycetota</taxon>
        <taxon>Planctomycetia</taxon>
        <taxon>Pirellulales</taxon>
        <taxon>Pirellulaceae</taxon>
        <taxon>Rosistilla</taxon>
    </lineage>
</organism>
<protein>
    <submittedName>
        <fullName evidence="2">Uncharacterized protein</fullName>
    </submittedName>
</protein>
<feature type="transmembrane region" description="Helical" evidence="1">
    <location>
        <begin position="12"/>
        <end position="38"/>
    </location>
</feature>
<sequence length="408" mass="43999">MSKSTQKRNGITLIEVMFAMGVMLIGLLGIASVIPVAANYARQTLENDIGTVYASHAVALINSSKFLEPKDLVFVNDETTGLSSDYLRNRPRREPGNFPAAGFQVGTTPSFCIDPWFLNHALSYRDTSGSVNGFHAGVFPYYDSDYSPAVSPNATAMPTGDPNQFPRLWRVFPEIITGSPNLSRRIGGAIQSVFQNDDSLSMEFPDDPTLYPQQLAYTSQVGAASNIAVRRLSEGHYSWIATVTPSTSVIAPGAMKLSVVIIRDRVFVPHPSNPITSSSPLNYAVSADAESNPTNERLALVTGAIGFVGGLGGSVTIEASSDMNDSIKAGHWVMLSQRNFSAGQPAVHVWYEVNNVSETSPSTTFTGGWKRTVSLVGPDWPQADMTSLPTQMTIVENAIAVKEIEITL</sequence>
<proteinExistence type="predicted"/>
<evidence type="ECO:0000313" key="2">
    <source>
        <dbReference type="EMBL" id="QDV56063.1"/>
    </source>
</evidence>
<dbReference type="Pfam" id="PF07963">
    <property type="entry name" value="N_methyl"/>
    <property type="match status" value="1"/>
</dbReference>
<dbReference type="InterPro" id="IPR012902">
    <property type="entry name" value="N_methyl_site"/>
</dbReference>
<keyword evidence="1" id="KW-1133">Transmembrane helix</keyword>
<dbReference type="AlphaFoldDB" id="A0A518ISN7"/>
<dbReference type="Proteomes" id="UP000316770">
    <property type="component" value="Chromosome"/>
</dbReference>
<keyword evidence="1" id="KW-0472">Membrane</keyword>
<keyword evidence="3" id="KW-1185">Reference proteome</keyword>
<name>A0A518ISN7_9BACT</name>
<evidence type="ECO:0000256" key="1">
    <source>
        <dbReference type="SAM" id="Phobius"/>
    </source>
</evidence>
<dbReference type="EMBL" id="CP036318">
    <property type="protein sequence ID" value="QDV56063.1"/>
    <property type="molecule type" value="Genomic_DNA"/>
</dbReference>